<accession>A0A918PQR5</accession>
<evidence type="ECO:0000313" key="3">
    <source>
        <dbReference type="Proteomes" id="UP000630936"/>
    </source>
</evidence>
<dbReference type="AlphaFoldDB" id="A0A918PQR5"/>
<feature type="region of interest" description="Disordered" evidence="1">
    <location>
        <begin position="1"/>
        <end position="33"/>
    </location>
</feature>
<comment type="caution">
    <text evidence="2">The sequence shown here is derived from an EMBL/GenBank/DDBJ whole genome shotgun (WGS) entry which is preliminary data.</text>
</comment>
<dbReference type="RefSeq" id="WP_190121484.1">
    <property type="nucleotide sequence ID" value="NZ_BMWG01000002.1"/>
</dbReference>
<dbReference type="Proteomes" id="UP000630936">
    <property type="component" value="Unassembled WGS sequence"/>
</dbReference>
<dbReference type="EMBL" id="BMWG01000002">
    <property type="protein sequence ID" value="GGZ18059.1"/>
    <property type="molecule type" value="Genomic_DNA"/>
</dbReference>
<name>A0A918PQR5_9ACTN</name>
<reference evidence="2" key="1">
    <citation type="journal article" date="2014" name="Int. J. Syst. Evol. Microbiol.">
        <title>Complete genome sequence of Corynebacterium casei LMG S-19264T (=DSM 44701T), isolated from a smear-ripened cheese.</title>
        <authorList>
            <consortium name="US DOE Joint Genome Institute (JGI-PGF)"/>
            <person name="Walter F."/>
            <person name="Albersmeier A."/>
            <person name="Kalinowski J."/>
            <person name="Ruckert C."/>
        </authorList>
    </citation>
    <scope>NUCLEOTIDE SEQUENCE</scope>
    <source>
        <strain evidence="2">JCM 4988</strain>
    </source>
</reference>
<evidence type="ECO:0000313" key="2">
    <source>
        <dbReference type="EMBL" id="GGZ18059.1"/>
    </source>
</evidence>
<gene>
    <name evidence="2" type="ORF">GCM10010387_08090</name>
</gene>
<protein>
    <submittedName>
        <fullName evidence="2">Uncharacterized protein</fullName>
    </submittedName>
</protein>
<feature type="compositionally biased region" description="Basic and acidic residues" evidence="1">
    <location>
        <begin position="1"/>
        <end position="14"/>
    </location>
</feature>
<sequence>MARTPEADRWERVRPLTAPRTDPYVRPPGADESPIYDRLAREWSTAGRTLPGADDGEWGLLARFPPLPGFPDFPGGGVHTG</sequence>
<reference evidence="2" key="2">
    <citation type="submission" date="2020-09" db="EMBL/GenBank/DDBJ databases">
        <authorList>
            <person name="Sun Q."/>
            <person name="Ohkuma M."/>
        </authorList>
    </citation>
    <scope>NUCLEOTIDE SEQUENCE</scope>
    <source>
        <strain evidence="2">JCM 4988</strain>
    </source>
</reference>
<keyword evidence="3" id="KW-1185">Reference proteome</keyword>
<evidence type="ECO:0000256" key="1">
    <source>
        <dbReference type="SAM" id="MobiDB-lite"/>
    </source>
</evidence>
<organism evidence="2 3">
    <name type="scientific">Streptomyces inusitatus</name>
    <dbReference type="NCBI Taxonomy" id="68221"/>
    <lineage>
        <taxon>Bacteria</taxon>
        <taxon>Bacillati</taxon>
        <taxon>Actinomycetota</taxon>
        <taxon>Actinomycetes</taxon>
        <taxon>Kitasatosporales</taxon>
        <taxon>Streptomycetaceae</taxon>
        <taxon>Streptomyces</taxon>
    </lineage>
</organism>
<proteinExistence type="predicted"/>